<keyword evidence="4" id="KW-1185">Reference proteome</keyword>
<dbReference type="Proteomes" id="UP001527925">
    <property type="component" value="Unassembled WGS sequence"/>
</dbReference>
<keyword evidence="1" id="KW-0175">Coiled coil</keyword>
<reference evidence="3 4" key="1">
    <citation type="submission" date="2023-09" db="EMBL/GenBank/DDBJ databases">
        <title>Pangenome analysis of Batrachochytrium dendrobatidis and related Chytrids.</title>
        <authorList>
            <person name="Yacoub M.N."/>
            <person name="Stajich J.E."/>
            <person name="James T.Y."/>
        </authorList>
    </citation>
    <scope>NUCLEOTIDE SEQUENCE [LARGE SCALE GENOMIC DNA]</scope>
    <source>
        <strain evidence="3 4">JEL0888</strain>
    </source>
</reference>
<evidence type="ECO:0000256" key="2">
    <source>
        <dbReference type="SAM" id="MobiDB-lite"/>
    </source>
</evidence>
<dbReference type="EMBL" id="JADGIZ020000015">
    <property type="protein sequence ID" value="KAL2916647.1"/>
    <property type="molecule type" value="Genomic_DNA"/>
</dbReference>
<comment type="caution">
    <text evidence="3">The sequence shown here is derived from an EMBL/GenBank/DDBJ whole genome shotgun (WGS) entry which is preliminary data.</text>
</comment>
<feature type="region of interest" description="Disordered" evidence="2">
    <location>
        <begin position="29"/>
        <end position="53"/>
    </location>
</feature>
<evidence type="ECO:0000313" key="4">
    <source>
        <dbReference type="Proteomes" id="UP001527925"/>
    </source>
</evidence>
<evidence type="ECO:0000256" key="1">
    <source>
        <dbReference type="SAM" id="Coils"/>
    </source>
</evidence>
<protein>
    <submittedName>
        <fullName evidence="3">Uncharacterized protein</fullName>
    </submittedName>
</protein>
<accession>A0ABR4NAT9</accession>
<proteinExistence type="predicted"/>
<feature type="compositionally biased region" description="Low complexity" evidence="2">
    <location>
        <begin position="29"/>
        <end position="46"/>
    </location>
</feature>
<name>A0ABR4NAT9_9FUNG</name>
<organism evidence="3 4">
    <name type="scientific">Polyrhizophydium stewartii</name>
    <dbReference type="NCBI Taxonomy" id="2732419"/>
    <lineage>
        <taxon>Eukaryota</taxon>
        <taxon>Fungi</taxon>
        <taxon>Fungi incertae sedis</taxon>
        <taxon>Chytridiomycota</taxon>
        <taxon>Chytridiomycota incertae sedis</taxon>
        <taxon>Chytridiomycetes</taxon>
        <taxon>Rhizophydiales</taxon>
        <taxon>Rhizophydiales incertae sedis</taxon>
        <taxon>Polyrhizophydium</taxon>
    </lineage>
</organism>
<feature type="coiled-coil region" evidence="1">
    <location>
        <begin position="65"/>
        <end position="92"/>
    </location>
</feature>
<gene>
    <name evidence="3" type="ORF">HK105_203759</name>
</gene>
<evidence type="ECO:0000313" key="3">
    <source>
        <dbReference type="EMBL" id="KAL2916647.1"/>
    </source>
</evidence>
<sequence length="100" mass="10379">MPVQAAAARIAALEAQAARIGGRRAQDVAAADGDADDSAAAAPPAADADELKDLRVKQSKNEFRIRMLLRTIDEKEDEIAQLRAALAAATAKPGSGKGKK</sequence>